<dbReference type="Gene3D" id="1.20.5.690">
    <property type="entry name" value="Importin-alpha, importin-beta-binding domain"/>
    <property type="match status" value="1"/>
</dbReference>
<dbReference type="Pfam" id="PF01749">
    <property type="entry name" value="IBB"/>
    <property type="match status" value="1"/>
</dbReference>
<protein>
    <recommendedName>
        <fullName evidence="5">Importin subunit alpha</fullName>
    </recommendedName>
</protein>
<dbReference type="PROSITE" id="PS50176">
    <property type="entry name" value="ARM_REPEAT"/>
    <property type="match status" value="2"/>
</dbReference>
<dbReference type="Pfam" id="PF00514">
    <property type="entry name" value="Arm"/>
    <property type="match status" value="2"/>
</dbReference>
<dbReference type="InterPro" id="IPR016024">
    <property type="entry name" value="ARM-type_fold"/>
</dbReference>
<dbReference type="GO" id="GO:0061608">
    <property type="term" value="F:nuclear import signal receptor activity"/>
    <property type="evidence" value="ECO:0007669"/>
    <property type="project" value="InterPro"/>
</dbReference>
<accession>A0AAD3CJA2</accession>
<evidence type="ECO:0000313" key="10">
    <source>
        <dbReference type="Proteomes" id="UP001054902"/>
    </source>
</evidence>
<dbReference type="InterPro" id="IPR024931">
    <property type="entry name" value="Importin_alpha"/>
</dbReference>
<feature type="repeat" description="ARM" evidence="6">
    <location>
        <begin position="120"/>
        <end position="161"/>
    </location>
</feature>
<comment type="caution">
    <text evidence="9">The sequence shown here is derived from an EMBL/GenBank/DDBJ whole genome shotgun (WGS) entry which is preliminary data.</text>
</comment>
<dbReference type="AlphaFoldDB" id="A0AAD3CJA2"/>
<dbReference type="Gene3D" id="1.25.10.10">
    <property type="entry name" value="Leucine-rich Repeat Variant"/>
    <property type="match status" value="1"/>
</dbReference>
<comment type="similarity">
    <text evidence="1 5">Belongs to the importin alpha family.</text>
</comment>
<dbReference type="Proteomes" id="UP001054902">
    <property type="component" value="Unassembled WGS sequence"/>
</dbReference>
<evidence type="ECO:0000256" key="7">
    <source>
        <dbReference type="SAM" id="MobiDB-lite"/>
    </source>
</evidence>
<evidence type="ECO:0000259" key="8">
    <source>
        <dbReference type="PROSITE" id="PS51214"/>
    </source>
</evidence>
<keyword evidence="2 5" id="KW-0813">Transport</keyword>
<evidence type="ECO:0000256" key="3">
    <source>
        <dbReference type="ARBA" id="ARBA00022737"/>
    </source>
</evidence>
<evidence type="ECO:0000256" key="4">
    <source>
        <dbReference type="ARBA" id="ARBA00022927"/>
    </source>
</evidence>
<evidence type="ECO:0000313" key="9">
    <source>
        <dbReference type="EMBL" id="GFH45809.1"/>
    </source>
</evidence>
<dbReference type="EMBL" id="BLLK01000022">
    <property type="protein sequence ID" value="GFH45809.1"/>
    <property type="molecule type" value="Genomic_DNA"/>
</dbReference>
<dbReference type="GO" id="GO:0006606">
    <property type="term" value="P:protein import into nucleus"/>
    <property type="evidence" value="ECO:0007669"/>
    <property type="project" value="InterPro"/>
</dbReference>
<dbReference type="SUPFAM" id="SSF48371">
    <property type="entry name" value="ARM repeat"/>
    <property type="match status" value="1"/>
</dbReference>
<feature type="region of interest" description="Disordered" evidence="7">
    <location>
        <begin position="1"/>
        <end position="35"/>
    </location>
</feature>
<sequence length="535" mass="58408">MAGFGNRSREFKKGIDSDKSRRSRTDTRIQIRKNKKEEGLMKRRAMNVVPSIEPSASSNSTTDVTLSSKKIYTAADVPSLAATLKQASPSTEINLEAITGFRKMLSVERNPPVQEVMEAGMLPIFVQLLSHPDAKIQFEAAWALTNVASTEHTRAVVESGAVSKLVELLMSGNADVREQSAWCIGNIAGEGADLRDMVLQAGAMNSMLVNIQNPASDSLLANVTWALSNLCRGKPQPDLEVIAPAIPLLCQVVASGKKDSMQDALWALSYLSDGNDTRIEAVVSTGIAPTLVQILSGNDTALITPALRTLGNFVSGTESQTQAVLDADVLKVVVPLLNHQKKNIRKETCWLLSNIAAGSMSQINQLGYKRDILTDVISLMQNAEWEVKKEATWVISNIATGGNENNVHQLVEFGAIDALCSMINSADPKILMVVLDAIDCILKHGKNANRDYAGMVDECDGLDSLEELQEHEYEQVYEKSVSIIETYFGVEEGEDENLVPEVDGNMFSFGANVEKIDEHASDFYGTQQPLQRFNF</sequence>
<gene>
    <name evidence="9" type="ORF">CTEN210_02283</name>
</gene>
<dbReference type="InterPro" id="IPR011989">
    <property type="entry name" value="ARM-like"/>
</dbReference>
<feature type="repeat" description="ARM" evidence="6">
    <location>
        <begin position="160"/>
        <end position="202"/>
    </location>
</feature>
<dbReference type="InterPro" id="IPR032413">
    <property type="entry name" value="Arm_3"/>
</dbReference>
<keyword evidence="4 5" id="KW-0653">Protein transport</keyword>
<organism evidence="9 10">
    <name type="scientific">Chaetoceros tenuissimus</name>
    <dbReference type="NCBI Taxonomy" id="426638"/>
    <lineage>
        <taxon>Eukaryota</taxon>
        <taxon>Sar</taxon>
        <taxon>Stramenopiles</taxon>
        <taxon>Ochrophyta</taxon>
        <taxon>Bacillariophyta</taxon>
        <taxon>Coscinodiscophyceae</taxon>
        <taxon>Chaetocerotophycidae</taxon>
        <taxon>Chaetocerotales</taxon>
        <taxon>Chaetocerotaceae</taxon>
        <taxon>Chaetoceros</taxon>
    </lineage>
</organism>
<name>A0AAD3CJA2_9STRA</name>
<keyword evidence="10" id="KW-1185">Reference proteome</keyword>
<feature type="compositionally biased region" description="Basic and acidic residues" evidence="7">
    <location>
        <begin position="7"/>
        <end position="35"/>
    </location>
</feature>
<dbReference type="InterPro" id="IPR000225">
    <property type="entry name" value="Armadillo"/>
</dbReference>
<dbReference type="GO" id="GO:0005737">
    <property type="term" value="C:cytoplasm"/>
    <property type="evidence" value="ECO:0007669"/>
    <property type="project" value="InterPro"/>
</dbReference>
<dbReference type="PANTHER" id="PTHR23316">
    <property type="entry name" value="IMPORTIN ALPHA"/>
    <property type="match status" value="1"/>
</dbReference>
<dbReference type="InterPro" id="IPR036975">
    <property type="entry name" value="Importin-a_IBB_sf"/>
</dbReference>
<dbReference type="InterPro" id="IPR002652">
    <property type="entry name" value="Importin-a_IBB"/>
</dbReference>
<dbReference type="Pfam" id="PF16186">
    <property type="entry name" value="Arm_3"/>
    <property type="match status" value="1"/>
</dbReference>
<dbReference type="SMART" id="SM00185">
    <property type="entry name" value="ARM"/>
    <property type="match status" value="8"/>
</dbReference>
<evidence type="ECO:0000256" key="6">
    <source>
        <dbReference type="PROSITE-ProRule" id="PRU00259"/>
    </source>
</evidence>
<evidence type="ECO:0000256" key="2">
    <source>
        <dbReference type="ARBA" id="ARBA00022448"/>
    </source>
</evidence>
<dbReference type="PIRSF" id="PIRSF005673">
    <property type="entry name" value="Importin_alpha"/>
    <property type="match status" value="1"/>
</dbReference>
<evidence type="ECO:0000256" key="5">
    <source>
        <dbReference type="PIRNR" id="PIRNR005673"/>
    </source>
</evidence>
<feature type="domain" description="IBB" evidence="8">
    <location>
        <begin position="1"/>
        <end position="53"/>
    </location>
</feature>
<keyword evidence="3" id="KW-0677">Repeat</keyword>
<proteinExistence type="inferred from homology"/>
<reference evidence="9 10" key="1">
    <citation type="journal article" date="2021" name="Sci. Rep.">
        <title>The genome of the diatom Chaetoceros tenuissimus carries an ancient integrated fragment of an extant virus.</title>
        <authorList>
            <person name="Hongo Y."/>
            <person name="Kimura K."/>
            <person name="Takaki Y."/>
            <person name="Yoshida Y."/>
            <person name="Baba S."/>
            <person name="Kobayashi G."/>
            <person name="Nagasaki K."/>
            <person name="Hano T."/>
            <person name="Tomaru Y."/>
        </authorList>
    </citation>
    <scope>NUCLEOTIDE SEQUENCE [LARGE SCALE GENOMIC DNA]</scope>
    <source>
        <strain evidence="9 10">NIES-3715</strain>
    </source>
</reference>
<evidence type="ECO:0000256" key="1">
    <source>
        <dbReference type="ARBA" id="ARBA00010394"/>
    </source>
</evidence>
<dbReference type="PROSITE" id="PS51214">
    <property type="entry name" value="IBB"/>
    <property type="match status" value="1"/>
</dbReference>